<evidence type="ECO:0000256" key="1">
    <source>
        <dbReference type="SAM" id="SignalP"/>
    </source>
</evidence>
<sequence length="206" mass="22593">MRKLLFLAGLLFTVSLSAQNWQVRLRGVAVQPNEKSEVSAIGGDVNISNSFIPELDFTYFFNKNFAAELILGTTKHDVVDEKSALGDVDLGSVWLLPPTLTLQYHFYPTKTLKPYVGAGLNYTLFYGVKSGAVKDVKYDNALGFALQAGVDYMLTDKYFLNFDIKKLFLKTDVDVDASNAVSGATSVPAKVNIDPLLIGFGVGMKF</sequence>
<keyword evidence="1" id="KW-0732">Signal</keyword>
<comment type="caution">
    <text evidence="2">The sequence shown here is derived from an EMBL/GenBank/DDBJ whole genome shotgun (WGS) entry which is preliminary data.</text>
</comment>
<organism evidence="2 3">
    <name type="scientific">Cloacibacterium normanense</name>
    <dbReference type="NCBI Taxonomy" id="237258"/>
    <lineage>
        <taxon>Bacteria</taxon>
        <taxon>Pseudomonadati</taxon>
        <taxon>Bacteroidota</taxon>
        <taxon>Flavobacteriia</taxon>
        <taxon>Flavobacteriales</taxon>
        <taxon>Weeksellaceae</taxon>
    </lineage>
</organism>
<reference evidence="2 3" key="1">
    <citation type="submission" date="2018-02" db="EMBL/GenBank/DDBJ databases">
        <title>Draft genome sequence of bacterial isolates from marine environment.</title>
        <authorList>
            <person name="Singh S.K."/>
            <person name="Hill R."/>
            <person name="Major S."/>
            <person name="Cai H."/>
            <person name="Li Y."/>
        </authorList>
    </citation>
    <scope>NUCLEOTIDE SEQUENCE [LARGE SCALE GENOMIC DNA]</scope>
    <source>
        <strain evidence="2 3">IMET F</strain>
    </source>
</reference>
<proteinExistence type="predicted"/>
<dbReference type="Gene3D" id="2.40.160.20">
    <property type="match status" value="1"/>
</dbReference>
<dbReference type="PANTHER" id="PTHR36920">
    <property type="match status" value="1"/>
</dbReference>
<protein>
    <submittedName>
        <fullName evidence="2">OmpW family protein</fullName>
    </submittedName>
</protein>
<dbReference type="InterPro" id="IPR005618">
    <property type="entry name" value="OMPW"/>
</dbReference>
<feature type="chain" id="PRO_5015760582" evidence="1">
    <location>
        <begin position="19"/>
        <end position="206"/>
    </location>
</feature>
<dbReference type="AlphaFoldDB" id="A0A2S7I6U3"/>
<dbReference type="GO" id="GO:0055085">
    <property type="term" value="P:transmembrane transport"/>
    <property type="evidence" value="ECO:0007669"/>
    <property type="project" value="TreeGrafter"/>
</dbReference>
<feature type="signal peptide" evidence="1">
    <location>
        <begin position="1"/>
        <end position="18"/>
    </location>
</feature>
<dbReference type="RefSeq" id="WP_104793105.1">
    <property type="nucleotide sequence ID" value="NZ_PTPZ01000002.1"/>
</dbReference>
<dbReference type="Proteomes" id="UP000238565">
    <property type="component" value="Unassembled WGS sequence"/>
</dbReference>
<dbReference type="GO" id="GO:0019867">
    <property type="term" value="C:outer membrane"/>
    <property type="evidence" value="ECO:0007669"/>
    <property type="project" value="InterPro"/>
</dbReference>
<accession>A0A2S7I6U3</accession>
<dbReference type="PANTHER" id="PTHR36920:SF1">
    <property type="entry name" value="OUTER MEMBRANE PROTEIN W"/>
    <property type="match status" value="1"/>
</dbReference>
<evidence type="ECO:0000313" key="3">
    <source>
        <dbReference type="Proteomes" id="UP000238565"/>
    </source>
</evidence>
<dbReference type="EMBL" id="PTPZ01000002">
    <property type="protein sequence ID" value="PPZ92290.1"/>
    <property type="molecule type" value="Genomic_DNA"/>
</dbReference>
<name>A0A2S7I6U3_9FLAO</name>
<dbReference type="InterPro" id="IPR011250">
    <property type="entry name" value="OMP/PagP_B-barrel"/>
</dbReference>
<gene>
    <name evidence="2" type="ORF">C3729_04810</name>
</gene>
<dbReference type="Pfam" id="PF03922">
    <property type="entry name" value="OmpW"/>
    <property type="match status" value="1"/>
</dbReference>
<dbReference type="SUPFAM" id="SSF56925">
    <property type="entry name" value="OMPA-like"/>
    <property type="match status" value="1"/>
</dbReference>
<evidence type="ECO:0000313" key="2">
    <source>
        <dbReference type="EMBL" id="PPZ92290.1"/>
    </source>
</evidence>